<feature type="transmembrane region" description="Helical" evidence="1">
    <location>
        <begin position="92"/>
        <end position="111"/>
    </location>
</feature>
<keyword evidence="1" id="KW-0812">Transmembrane</keyword>
<reference evidence="3" key="1">
    <citation type="journal article" date="2019" name="Int. J. Syst. Evol. Microbiol.">
        <title>The Global Catalogue of Microorganisms (GCM) 10K type strain sequencing project: providing services to taxonomists for standard genome sequencing and annotation.</title>
        <authorList>
            <consortium name="The Broad Institute Genomics Platform"/>
            <consortium name="The Broad Institute Genome Sequencing Center for Infectious Disease"/>
            <person name="Wu L."/>
            <person name="Ma J."/>
        </authorList>
    </citation>
    <scope>NUCLEOTIDE SEQUENCE [LARGE SCALE GENOMIC DNA]</scope>
    <source>
        <strain evidence="3">JCM 19173</strain>
    </source>
</reference>
<keyword evidence="1" id="KW-1133">Transmembrane helix</keyword>
<evidence type="ECO:0000313" key="3">
    <source>
        <dbReference type="Proteomes" id="UP000604341"/>
    </source>
</evidence>
<feature type="transmembrane region" description="Helical" evidence="1">
    <location>
        <begin position="13"/>
        <end position="31"/>
    </location>
</feature>
<evidence type="ECO:0000256" key="1">
    <source>
        <dbReference type="SAM" id="Phobius"/>
    </source>
</evidence>
<gene>
    <name evidence="2" type="ORF">GCM10010844_31280</name>
</gene>
<accession>A0ABQ2FN46</accession>
<evidence type="ECO:0000313" key="2">
    <source>
        <dbReference type="EMBL" id="GGL10330.1"/>
    </source>
</evidence>
<comment type="caution">
    <text evidence="2">The sequence shown here is derived from an EMBL/GenBank/DDBJ whole genome shotgun (WGS) entry which is preliminary data.</text>
</comment>
<keyword evidence="1" id="KW-0472">Membrane</keyword>
<proteinExistence type="predicted"/>
<organism evidence="2 3">
    <name type="scientific">Deinococcus radiotolerans</name>
    <dbReference type="NCBI Taxonomy" id="1309407"/>
    <lineage>
        <taxon>Bacteria</taxon>
        <taxon>Thermotogati</taxon>
        <taxon>Deinococcota</taxon>
        <taxon>Deinococci</taxon>
        <taxon>Deinococcales</taxon>
        <taxon>Deinococcaceae</taxon>
        <taxon>Deinococcus</taxon>
    </lineage>
</organism>
<sequence length="112" mass="12378">MSFPARLTPFRQALLWPALLILSGFVLSLWVGQVTRFGPVPGTDLRGGQEGWRVDLLDALLCTVAGALIWQARQRAVRAAGGGGLPDEERPWLWTVWALVLVKLLLAVTIYR</sequence>
<keyword evidence="3" id="KW-1185">Reference proteome</keyword>
<evidence type="ECO:0008006" key="4">
    <source>
        <dbReference type="Google" id="ProtNLM"/>
    </source>
</evidence>
<name>A0ABQ2FN46_9DEIO</name>
<dbReference type="RefSeq" id="WP_189069918.1">
    <property type="nucleotide sequence ID" value="NZ_BMPE01000011.1"/>
</dbReference>
<dbReference type="EMBL" id="BMPE01000011">
    <property type="protein sequence ID" value="GGL10330.1"/>
    <property type="molecule type" value="Genomic_DNA"/>
</dbReference>
<protein>
    <recommendedName>
        <fullName evidence="4">DUF4328 domain-containing protein</fullName>
    </recommendedName>
</protein>
<dbReference type="Proteomes" id="UP000604341">
    <property type="component" value="Unassembled WGS sequence"/>
</dbReference>